<dbReference type="STRING" id="683960.A0A1E3P2C2"/>
<dbReference type="OrthoDB" id="3981064at2759"/>
<name>A0A1E3P2C2_WICAA</name>
<sequence>MARIKHTNRTSKNTNGTVNGNGKKLTKKKVAELPKPVNKAKDEEDIQVVNTVVSCLDIISRQRIEHCVKSARCKHIECFDLKSFCEVNNIINYYEKEHYAFSGKFDVIPAVNHVRSKFTVTDSPRKRQTRFNNATAKEKKYMVTLSQQGKKSPTLFKVVHTKDKSALFPRNLTTKQYQPGWIVRCPLCSIKFCPSELMHDDFMTTVLKYVPKPVRSIEISEDWIVSEVKEKSPFQNQEVVAIDDDDLDNVFVNKNKHSKHKKHKKHRKQVNIGDFDSDDDFDDLMIGELENTGSTMHDPVIID</sequence>
<dbReference type="Proteomes" id="UP000094112">
    <property type="component" value="Unassembled WGS sequence"/>
</dbReference>
<feature type="compositionally biased region" description="Low complexity" evidence="1">
    <location>
        <begin position="12"/>
        <end position="23"/>
    </location>
</feature>
<dbReference type="GeneID" id="30200816"/>
<dbReference type="RefSeq" id="XP_019038254.1">
    <property type="nucleotide sequence ID" value="XM_019183570.1"/>
</dbReference>
<dbReference type="AlphaFoldDB" id="A0A1E3P2C2"/>
<organism evidence="2 3">
    <name type="scientific">Wickerhamomyces anomalus (strain ATCC 58044 / CBS 1984 / NCYC 433 / NRRL Y-366-8)</name>
    <name type="common">Yeast</name>
    <name type="synonym">Hansenula anomala</name>
    <dbReference type="NCBI Taxonomy" id="683960"/>
    <lineage>
        <taxon>Eukaryota</taxon>
        <taxon>Fungi</taxon>
        <taxon>Dikarya</taxon>
        <taxon>Ascomycota</taxon>
        <taxon>Saccharomycotina</taxon>
        <taxon>Saccharomycetes</taxon>
        <taxon>Phaffomycetales</taxon>
        <taxon>Wickerhamomycetaceae</taxon>
        <taxon>Wickerhamomyces</taxon>
    </lineage>
</organism>
<reference evidence="2 3" key="1">
    <citation type="journal article" date="2016" name="Proc. Natl. Acad. Sci. U.S.A.">
        <title>Comparative genomics of biotechnologically important yeasts.</title>
        <authorList>
            <person name="Riley R."/>
            <person name="Haridas S."/>
            <person name="Wolfe K.H."/>
            <person name="Lopes M.R."/>
            <person name="Hittinger C.T."/>
            <person name="Goeker M."/>
            <person name="Salamov A.A."/>
            <person name="Wisecaver J.H."/>
            <person name="Long T.M."/>
            <person name="Calvey C.H."/>
            <person name="Aerts A.L."/>
            <person name="Barry K.W."/>
            <person name="Choi C."/>
            <person name="Clum A."/>
            <person name="Coughlan A.Y."/>
            <person name="Deshpande S."/>
            <person name="Douglass A.P."/>
            <person name="Hanson S.J."/>
            <person name="Klenk H.-P."/>
            <person name="LaButti K.M."/>
            <person name="Lapidus A."/>
            <person name="Lindquist E.A."/>
            <person name="Lipzen A.M."/>
            <person name="Meier-Kolthoff J.P."/>
            <person name="Ohm R.A."/>
            <person name="Otillar R.P."/>
            <person name="Pangilinan J.L."/>
            <person name="Peng Y."/>
            <person name="Rokas A."/>
            <person name="Rosa C.A."/>
            <person name="Scheuner C."/>
            <person name="Sibirny A.A."/>
            <person name="Slot J.C."/>
            <person name="Stielow J.B."/>
            <person name="Sun H."/>
            <person name="Kurtzman C.P."/>
            <person name="Blackwell M."/>
            <person name="Grigoriev I.V."/>
            <person name="Jeffries T.W."/>
        </authorList>
    </citation>
    <scope>NUCLEOTIDE SEQUENCE [LARGE SCALE GENOMIC DNA]</scope>
    <source>
        <strain evidence="3">ATCC 58044 / CBS 1984 / NCYC 433 / NRRL Y-366-8</strain>
    </source>
</reference>
<gene>
    <name evidence="2" type="ORF">WICANDRAFT_63548</name>
</gene>
<evidence type="ECO:0000256" key="1">
    <source>
        <dbReference type="SAM" id="MobiDB-lite"/>
    </source>
</evidence>
<keyword evidence="3" id="KW-1185">Reference proteome</keyword>
<accession>A0A1E3P2C2</accession>
<proteinExistence type="predicted"/>
<evidence type="ECO:0000313" key="2">
    <source>
        <dbReference type="EMBL" id="ODQ59047.1"/>
    </source>
</evidence>
<protein>
    <submittedName>
        <fullName evidence="2">Uncharacterized protein</fullName>
    </submittedName>
</protein>
<evidence type="ECO:0000313" key="3">
    <source>
        <dbReference type="Proteomes" id="UP000094112"/>
    </source>
</evidence>
<dbReference type="Gene3D" id="3.30.40.10">
    <property type="entry name" value="Zinc/RING finger domain, C3HC4 (zinc finger)"/>
    <property type="match status" value="1"/>
</dbReference>
<feature type="region of interest" description="Disordered" evidence="1">
    <location>
        <begin position="1"/>
        <end position="28"/>
    </location>
</feature>
<dbReference type="InterPro" id="IPR013083">
    <property type="entry name" value="Znf_RING/FYVE/PHD"/>
</dbReference>
<dbReference type="EMBL" id="KV454211">
    <property type="protein sequence ID" value="ODQ59047.1"/>
    <property type="molecule type" value="Genomic_DNA"/>
</dbReference>